<protein>
    <submittedName>
        <fullName evidence="1">Uncharacterized protein</fullName>
    </submittedName>
</protein>
<name>A0A9N8DKQ9_9STRA</name>
<gene>
    <name evidence="1" type="ORF">SEMRO_208_G087150.1</name>
</gene>
<organism evidence="1 2">
    <name type="scientific">Seminavis robusta</name>
    <dbReference type="NCBI Taxonomy" id="568900"/>
    <lineage>
        <taxon>Eukaryota</taxon>
        <taxon>Sar</taxon>
        <taxon>Stramenopiles</taxon>
        <taxon>Ochrophyta</taxon>
        <taxon>Bacillariophyta</taxon>
        <taxon>Bacillariophyceae</taxon>
        <taxon>Bacillariophycidae</taxon>
        <taxon>Naviculales</taxon>
        <taxon>Naviculaceae</taxon>
        <taxon>Seminavis</taxon>
    </lineage>
</organism>
<proteinExistence type="predicted"/>
<comment type="caution">
    <text evidence="1">The sequence shown here is derived from an EMBL/GenBank/DDBJ whole genome shotgun (WGS) entry which is preliminary data.</text>
</comment>
<evidence type="ECO:0000313" key="2">
    <source>
        <dbReference type="Proteomes" id="UP001153069"/>
    </source>
</evidence>
<dbReference type="OrthoDB" id="10662496at2759"/>
<sequence>MVGVVSKKKRKDLLVSSSRAGRDRACTWLSLALILTAFAIRVFVLEPAKGTTSAFDVTSKQWKSAEDINDDTDDTVVLPKPERQFLATDPTGLMANDIVSVEHVPEDAIFVVTLNRNGRCPTPYLRGRLSGPALVLIDDWVTTTAKNKNPQHSTTLVGHYHQVPVTGLYFVEIIVIMCHDFSNDDNFDFQQTCVEDPLHNHRLLKSNVKVVIETTIKTTTTTSSLLHNNNKHRPTMGYWMHQTDERVAEQDFTPVLTRFQPRGCLRIDDPSHSDFFHPPKHCVEPTNLHRFEPYTQNFQYTQFAARTTTTTTAWWEGPHKIRAVQPTTLCLVGGSHSRTLKASLVQHFNFTMARNNLQVEWIKANLPRDVNNKTIVHKIVGRCDSILFAVGQWSASFSGNKPALFRDYNLQIRKLLNRLQVHTTSTTTGSVQIWARSIHDNPLNERIAGYCPPKDWRSPTVLAGYNRIIKKACQDYGVRFVSSQFIVGPLWDASSDWGHVLPLASHVEALYLVAVVLGLVEPNTG</sequence>
<accession>A0A9N8DKQ9</accession>
<keyword evidence="2" id="KW-1185">Reference proteome</keyword>
<reference evidence="1" key="1">
    <citation type="submission" date="2020-06" db="EMBL/GenBank/DDBJ databases">
        <authorList>
            <consortium name="Plant Systems Biology data submission"/>
        </authorList>
    </citation>
    <scope>NUCLEOTIDE SEQUENCE</scope>
    <source>
        <strain evidence="1">D6</strain>
    </source>
</reference>
<evidence type="ECO:0000313" key="1">
    <source>
        <dbReference type="EMBL" id="CAB9504783.1"/>
    </source>
</evidence>
<dbReference type="EMBL" id="CAICTM010000207">
    <property type="protein sequence ID" value="CAB9504783.1"/>
    <property type="molecule type" value="Genomic_DNA"/>
</dbReference>
<dbReference type="AlphaFoldDB" id="A0A9N8DKQ9"/>
<dbReference type="Proteomes" id="UP001153069">
    <property type="component" value="Unassembled WGS sequence"/>
</dbReference>